<dbReference type="InterPro" id="IPR004635">
    <property type="entry name" value="Pept_S49_SppA"/>
</dbReference>
<dbReference type="GO" id="GO:0006508">
    <property type="term" value="P:proteolysis"/>
    <property type="evidence" value="ECO:0007669"/>
    <property type="project" value="UniProtKB-KW"/>
</dbReference>
<proteinExistence type="inferred from homology"/>
<comment type="similarity">
    <text evidence="1">Belongs to the peptidase S49 family.</text>
</comment>
<organism evidence="8 9">
    <name type="scientific">Aminipila butyrica</name>
    <dbReference type="NCBI Taxonomy" id="433296"/>
    <lineage>
        <taxon>Bacteria</taxon>
        <taxon>Bacillati</taxon>
        <taxon>Bacillota</taxon>
        <taxon>Clostridia</taxon>
        <taxon>Peptostreptococcales</taxon>
        <taxon>Anaerovoracaceae</taxon>
        <taxon>Aminipila</taxon>
    </lineage>
</organism>
<dbReference type="Proteomes" id="UP000466848">
    <property type="component" value="Chromosome"/>
</dbReference>
<dbReference type="RefSeq" id="WP_163065880.1">
    <property type="nucleotide sequence ID" value="NZ_CP048649.1"/>
</dbReference>
<dbReference type="GO" id="GO:0008236">
    <property type="term" value="F:serine-type peptidase activity"/>
    <property type="evidence" value="ECO:0007669"/>
    <property type="project" value="UniProtKB-KW"/>
</dbReference>
<evidence type="ECO:0000259" key="7">
    <source>
        <dbReference type="Pfam" id="PF01343"/>
    </source>
</evidence>
<evidence type="ECO:0000256" key="4">
    <source>
        <dbReference type="ARBA" id="ARBA00022825"/>
    </source>
</evidence>
<accession>A0A858BVC2</accession>
<dbReference type="PANTHER" id="PTHR42987">
    <property type="entry name" value="PEPTIDASE S49"/>
    <property type="match status" value="1"/>
</dbReference>
<feature type="transmembrane region" description="Helical" evidence="6">
    <location>
        <begin position="82"/>
        <end position="102"/>
    </location>
</feature>
<keyword evidence="4" id="KW-0720">Serine protease</keyword>
<evidence type="ECO:0000256" key="1">
    <source>
        <dbReference type="ARBA" id="ARBA00008683"/>
    </source>
</evidence>
<evidence type="ECO:0000256" key="6">
    <source>
        <dbReference type="SAM" id="Phobius"/>
    </source>
</evidence>
<sequence>MDEEKKGSEGSVHNGLIDMDNNIAKEPSESPLNAGIGASDSEPAEEEQRSKVFSQPDLAGVRFYSMDGERNQQKKGHMKKGLIIFGIIVAVILVLAFIINWFSSDVSSSSGNVYPTDSYIARLNIEGTIASSGGTDYFGSPVGYQHQWTLDTIDELMDDENNKGLVLFVNSPGGGVYESDELYFKIREYQEHTGRPVYSAMGTMAASGGYYISAPCDKIIANRNCWTGSIGVTLGTMYDFSGLLERYGVKTNTITSGANKAMGSPVDPMTDEQRQILQSLVDDAYDQFVGLVAEGRQMDEQKVRALADGRIYTAKQALSLGLIDAIGTYDEAVADMQDTYDLRDCDVVELDDEEVSLLSSLFGNVELPAIGAKGDVASIVELMNEGNEFPISYMCNVLKK</sequence>
<protein>
    <submittedName>
        <fullName evidence="8">Signal peptide peptidase SppA</fullName>
    </submittedName>
</protein>
<reference evidence="8 9" key="1">
    <citation type="submission" date="2020-02" db="EMBL/GenBank/DDBJ databases">
        <authorList>
            <person name="Kim Y.B."/>
            <person name="Roh S.W."/>
        </authorList>
    </citation>
    <scope>NUCLEOTIDE SEQUENCE [LARGE SCALE GENOMIC DNA]</scope>
    <source>
        <strain evidence="8 9">DSM 103574</strain>
    </source>
</reference>
<gene>
    <name evidence="8" type="primary">sppA</name>
    <name evidence="8" type="ORF">Ami103574_06560</name>
</gene>
<dbReference type="InterPro" id="IPR047272">
    <property type="entry name" value="S49_SppA_C"/>
</dbReference>
<feature type="region of interest" description="Disordered" evidence="5">
    <location>
        <begin position="1"/>
        <end position="52"/>
    </location>
</feature>
<dbReference type="Pfam" id="PF01343">
    <property type="entry name" value="Peptidase_S49"/>
    <property type="match status" value="1"/>
</dbReference>
<keyword evidence="6" id="KW-1133">Transmembrane helix</keyword>
<dbReference type="Gene3D" id="3.90.226.10">
    <property type="entry name" value="2-enoyl-CoA Hydratase, Chain A, domain 1"/>
    <property type="match status" value="2"/>
</dbReference>
<keyword evidence="3" id="KW-0378">Hydrolase</keyword>
<evidence type="ECO:0000256" key="3">
    <source>
        <dbReference type="ARBA" id="ARBA00022801"/>
    </source>
</evidence>
<dbReference type="InterPro" id="IPR029045">
    <property type="entry name" value="ClpP/crotonase-like_dom_sf"/>
</dbReference>
<evidence type="ECO:0000256" key="5">
    <source>
        <dbReference type="SAM" id="MobiDB-lite"/>
    </source>
</evidence>
<dbReference type="AlphaFoldDB" id="A0A858BVC2"/>
<evidence type="ECO:0000256" key="2">
    <source>
        <dbReference type="ARBA" id="ARBA00022670"/>
    </source>
</evidence>
<keyword evidence="2" id="KW-0645">Protease</keyword>
<feature type="domain" description="Peptidase S49" evidence="7">
    <location>
        <begin position="192"/>
        <end position="341"/>
    </location>
</feature>
<keyword evidence="6" id="KW-0472">Membrane</keyword>
<name>A0A858BVC2_9FIRM</name>
<evidence type="ECO:0000313" key="8">
    <source>
        <dbReference type="EMBL" id="QIB69005.1"/>
    </source>
</evidence>
<evidence type="ECO:0000313" key="9">
    <source>
        <dbReference type="Proteomes" id="UP000466848"/>
    </source>
</evidence>
<dbReference type="NCBIfam" id="TIGR00706">
    <property type="entry name" value="SppA_dom"/>
    <property type="match status" value="1"/>
</dbReference>
<dbReference type="KEGG" id="abut:Ami103574_06560"/>
<dbReference type="SUPFAM" id="SSF52096">
    <property type="entry name" value="ClpP/crotonase"/>
    <property type="match status" value="1"/>
</dbReference>
<dbReference type="PANTHER" id="PTHR42987:SF7">
    <property type="entry name" value="SIGNAL PEPTIDE PEPTIDASE SPPA-RELATED"/>
    <property type="match status" value="1"/>
</dbReference>
<dbReference type="CDD" id="cd07023">
    <property type="entry name" value="S49_Sppa_N_C"/>
    <property type="match status" value="1"/>
</dbReference>
<keyword evidence="9" id="KW-1185">Reference proteome</keyword>
<dbReference type="InterPro" id="IPR002142">
    <property type="entry name" value="Peptidase_S49"/>
</dbReference>
<dbReference type="EMBL" id="CP048649">
    <property type="protein sequence ID" value="QIB69005.1"/>
    <property type="molecule type" value="Genomic_DNA"/>
</dbReference>
<keyword evidence="6" id="KW-0812">Transmembrane</keyword>